<feature type="domain" description="BTB" evidence="2">
    <location>
        <begin position="47"/>
        <end position="165"/>
    </location>
</feature>
<reference evidence="3 4" key="1">
    <citation type="submission" date="2015-04" db="EMBL/GenBank/DDBJ databases">
        <title>Complete genome sequence of Schizopora paradoxa KUC8140, a cosmopolitan wood degrader in East Asia.</title>
        <authorList>
            <consortium name="DOE Joint Genome Institute"/>
            <person name="Min B."/>
            <person name="Park H."/>
            <person name="Jang Y."/>
            <person name="Kim J.-J."/>
            <person name="Kim K.H."/>
            <person name="Pangilinan J."/>
            <person name="Lipzen A."/>
            <person name="Riley R."/>
            <person name="Grigoriev I.V."/>
            <person name="Spatafora J.W."/>
            <person name="Choi I.-G."/>
        </authorList>
    </citation>
    <scope>NUCLEOTIDE SEQUENCE [LARGE SCALE GENOMIC DNA]</scope>
    <source>
        <strain evidence="3 4">KUC8140</strain>
    </source>
</reference>
<dbReference type="Proteomes" id="UP000053477">
    <property type="component" value="Unassembled WGS sequence"/>
</dbReference>
<gene>
    <name evidence="3" type="ORF">SCHPADRAFT_1002106</name>
</gene>
<dbReference type="AlphaFoldDB" id="A0A0H2RPR3"/>
<proteinExistence type="predicted"/>
<dbReference type="SMART" id="SM00225">
    <property type="entry name" value="BTB"/>
    <property type="match status" value="1"/>
</dbReference>
<evidence type="ECO:0000256" key="1">
    <source>
        <dbReference type="SAM" id="MobiDB-lite"/>
    </source>
</evidence>
<dbReference type="InParanoid" id="A0A0H2RPR3"/>
<evidence type="ECO:0000313" key="4">
    <source>
        <dbReference type="Proteomes" id="UP000053477"/>
    </source>
</evidence>
<feature type="compositionally biased region" description="Basic and acidic residues" evidence="1">
    <location>
        <begin position="8"/>
        <end position="17"/>
    </location>
</feature>
<protein>
    <recommendedName>
        <fullName evidence="2">BTB domain-containing protein</fullName>
    </recommendedName>
</protein>
<accession>A0A0H2RPR3</accession>
<evidence type="ECO:0000259" key="2">
    <source>
        <dbReference type="SMART" id="SM00225"/>
    </source>
</evidence>
<dbReference type="Gene3D" id="3.30.710.10">
    <property type="entry name" value="Potassium Channel Kv1.1, Chain A"/>
    <property type="match status" value="1"/>
</dbReference>
<sequence length="350" mass="39815">MAHRSKRARSESGDNSRDLGSQGDPIAELQRRFGGSTPHESFWFDDASIVLQTDVHLYRVHKSTLAKYSSVFRDMLEMPSGGGGNGNAGGGGVDEDRWDGLPLVRMAGDDNRDVYHLLMTLYDRDFYNGRSRATVEIMSSLLLMSTKYDIPSIRKQVIEELEKYYPHDIGKAFGTTETWPERFGDVPDEVDFLFLAVVLRCNVRRLLPMILYQCAVESMPFILESSDIIDKETLHKILIGRERLVEMTYDIGFLLLFPSEGCESENCFQARRTLCEVFTRSRGIHSGVFPISAIKYSLKSKSKNHEAFRSACNTCALKSSRAREQFKTKFWDELPEIFGLGTWAELLNDE</sequence>
<dbReference type="InterPro" id="IPR000210">
    <property type="entry name" value="BTB/POZ_dom"/>
</dbReference>
<organism evidence="3 4">
    <name type="scientific">Schizopora paradoxa</name>
    <dbReference type="NCBI Taxonomy" id="27342"/>
    <lineage>
        <taxon>Eukaryota</taxon>
        <taxon>Fungi</taxon>
        <taxon>Dikarya</taxon>
        <taxon>Basidiomycota</taxon>
        <taxon>Agaricomycotina</taxon>
        <taxon>Agaricomycetes</taxon>
        <taxon>Hymenochaetales</taxon>
        <taxon>Schizoporaceae</taxon>
        <taxon>Schizopora</taxon>
    </lineage>
</organism>
<keyword evidence="4" id="KW-1185">Reference proteome</keyword>
<dbReference type="OrthoDB" id="3027208at2759"/>
<name>A0A0H2RPR3_9AGAM</name>
<evidence type="ECO:0000313" key="3">
    <source>
        <dbReference type="EMBL" id="KLO06821.1"/>
    </source>
</evidence>
<dbReference type="EMBL" id="KQ086179">
    <property type="protein sequence ID" value="KLO06821.1"/>
    <property type="molecule type" value="Genomic_DNA"/>
</dbReference>
<dbReference type="InterPro" id="IPR011333">
    <property type="entry name" value="SKP1/BTB/POZ_sf"/>
</dbReference>
<feature type="region of interest" description="Disordered" evidence="1">
    <location>
        <begin position="1"/>
        <end position="23"/>
    </location>
</feature>